<proteinExistence type="predicted"/>
<dbReference type="AlphaFoldDB" id="A0A0F9FQH3"/>
<name>A0A0F9FQH3_9ZZZZ</name>
<evidence type="ECO:0000313" key="1">
    <source>
        <dbReference type="EMBL" id="KKL53262.1"/>
    </source>
</evidence>
<comment type="caution">
    <text evidence="1">The sequence shown here is derived from an EMBL/GenBank/DDBJ whole genome shotgun (WGS) entry which is preliminary data.</text>
</comment>
<gene>
    <name evidence="1" type="ORF">LCGC14_2277200</name>
</gene>
<dbReference type="EMBL" id="LAZR01031609">
    <property type="protein sequence ID" value="KKL53262.1"/>
    <property type="molecule type" value="Genomic_DNA"/>
</dbReference>
<organism evidence="1">
    <name type="scientific">marine sediment metagenome</name>
    <dbReference type="NCBI Taxonomy" id="412755"/>
    <lineage>
        <taxon>unclassified sequences</taxon>
        <taxon>metagenomes</taxon>
        <taxon>ecological metagenomes</taxon>
    </lineage>
</organism>
<protein>
    <submittedName>
        <fullName evidence="1">Uncharacterized protein</fullName>
    </submittedName>
</protein>
<sequence>MINEGAHEEQTIAEKVMEILRNNGYEAMVINSVDDIATPELEDSIKGEG</sequence>
<reference evidence="1" key="1">
    <citation type="journal article" date="2015" name="Nature">
        <title>Complex archaea that bridge the gap between prokaryotes and eukaryotes.</title>
        <authorList>
            <person name="Spang A."/>
            <person name="Saw J.H."/>
            <person name="Jorgensen S.L."/>
            <person name="Zaremba-Niedzwiedzka K."/>
            <person name="Martijn J."/>
            <person name="Lind A.E."/>
            <person name="van Eijk R."/>
            <person name="Schleper C."/>
            <person name="Guy L."/>
            <person name="Ettema T.J."/>
        </authorList>
    </citation>
    <scope>NUCLEOTIDE SEQUENCE</scope>
</reference>
<accession>A0A0F9FQH3</accession>